<evidence type="ECO:0000256" key="1">
    <source>
        <dbReference type="SAM" id="MobiDB-lite"/>
    </source>
</evidence>
<keyword evidence="3" id="KW-1185">Reference proteome</keyword>
<dbReference type="Proteomes" id="UP000198892">
    <property type="component" value="Unassembled WGS sequence"/>
</dbReference>
<organism evidence="2 3">
    <name type="scientific">Salibacterium halotolerans</name>
    <dbReference type="NCBI Taxonomy" id="1884432"/>
    <lineage>
        <taxon>Bacteria</taxon>
        <taxon>Bacillati</taxon>
        <taxon>Bacillota</taxon>
        <taxon>Bacilli</taxon>
        <taxon>Bacillales</taxon>
        <taxon>Bacillaceae</taxon>
    </lineage>
</organism>
<reference evidence="3" key="1">
    <citation type="submission" date="2016-10" db="EMBL/GenBank/DDBJ databases">
        <authorList>
            <person name="Varghese N."/>
            <person name="Submissions S."/>
        </authorList>
    </citation>
    <scope>NUCLEOTIDE SEQUENCE [LARGE SCALE GENOMIC DNA]</scope>
    <source>
        <strain evidence="3">S7</strain>
    </source>
</reference>
<accession>A0A1I5WTH5</accession>
<dbReference type="RefSeq" id="WP_093338800.1">
    <property type="nucleotide sequence ID" value="NZ_FOXD01000022.1"/>
</dbReference>
<dbReference type="STRING" id="1884432.SAMN05518683_12236"/>
<name>A0A1I5WTH5_9BACI</name>
<gene>
    <name evidence="2" type="ORF">SAMN05518683_12236</name>
</gene>
<evidence type="ECO:0000313" key="3">
    <source>
        <dbReference type="Proteomes" id="UP000198892"/>
    </source>
</evidence>
<dbReference type="EMBL" id="FOXD01000022">
    <property type="protein sequence ID" value="SFQ22766.1"/>
    <property type="molecule type" value="Genomic_DNA"/>
</dbReference>
<sequence>MKKYNGVEEITEQELKDLAGAADSDQQPASHPTTTVTIPISAWGCPTTKCASVVKPCND</sequence>
<dbReference type="NCBIfam" id="NF038161">
    <property type="entry name" value="lant_II_LchA2"/>
    <property type="match status" value="1"/>
</dbReference>
<dbReference type="AlphaFoldDB" id="A0A1I5WTH5"/>
<evidence type="ECO:0008006" key="4">
    <source>
        <dbReference type="Google" id="ProtNLM"/>
    </source>
</evidence>
<evidence type="ECO:0000313" key="2">
    <source>
        <dbReference type="EMBL" id="SFQ22766.1"/>
    </source>
</evidence>
<proteinExistence type="predicted"/>
<protein>
    <recommendedName>
        <fullName evidence="4">Lantibiotic</fullName>
    </recommendedName>
</protein>
<dbReference type="OrthoDB" id="3035127at2"/>
<feature type="compositionally biased region" description="Polar residues" evidence="1">
    <location>
        <begin position="24"/>
        <end position="34"/>
    </location>
</feature>
<feature type="region of interest" description="Disordered" evidence="1">
    <location>
        <begin position="1"/>
        <end position="34"/>
    </location>
</feature>